<protein>
    <submittedName>
        <fullName evidence="4">Talin_middle domain-containing protein</fullName>
    </submittedName>
</protein>
<proteinExistence type="predicted"/>
<dbReference type="Proteomes" id="UP000274504">
    <property type="component" value="Unassembled WGS sequence"/>
</dbReference>
<dbReference type="Pfam" id="PF09141">
    <property type="entry name" value="Talin_middle"/>
    <property type="match status" value="1"/>
</dbReference>
<dbReference type="InterPro" id="IPR036476">
    <property type="entry name" value="Talin_cent_sf"/>
</dbReference>
<dbReference type="WBParaSite" id="HDID_0000637101-mRNA-1">
    <property type="protein sequence ID" value="HDID_0000637101-mRNA-1"/>
    <property type="gene ID" value="HDID_0000637101"/>
</dbReference>
<dbReference type="EMBL" id="UYSG01005104">
    <property type="protein sequence ID" value="VDL58686.1"/>
    <property type="molecule type" value="Genomic_DNA"/>
</dbReference>
<reference evidence="4" key="1">
    <citation type="submission" date="2017-02" db="UniProtKB">
        <authorList>
            <consortium name="WormBaseParasite"/>
        </authorList>
    </citation>
    <scope>IDENTIFICATION</scope>
</reference>
<evidence type="ECO:0000313" key="2">
    <source>
        <dbReference type="EMBL" id="VDL58686.1"/>
    </source>
</evidence>
<dbReference type="STRING" id="6216.A0A0R3SN56"/>
<sequence length="195" mass="21320">MLDVTVSVLLYRLEFISLINLEKILCDRVLLLMRLRGTLGRGYNVSAGYVATEGYPGQASTFTRGYAGKPGENVVDRHVDNSGISMRAHTLGGKRRGTTGSEVQIKELSQPKRAVMLRIDESTKEIQDASSSLQKPYFEDNDTVSREDSATQRWRDENMAQARAGISSYLGAMTIATGNLISLLQPSQGQMDGGG</sequence>
<organism evidence="4">
    <name type="scientific">Hymenolepis diminuta</name>
    <name type="common">Rat tapeworm</name>
    <dbReference type="NCBI Taxonomy" id="6216"/>
    <lineage>
        <taxon>Eukaryota</taxon>
        <taxon>Metazoa</taxon>
        <taxon>Spiralia</taxon>
        <taxon>Lophotrochozoa</taxon>
        <taxon>Platyhelminthes</taxon>
        <taxon>Cestoda</taxon>
        <taxon>Eucestoda</taxon>
        <taxon>Cyclophyllidea</taxon>
        <taxon>Hymenolepididae</taxon>
        <taxon>Hymenolepis</taxon>
    </lineage>
</organism>
<dbReference type="OrthoDB" id="6286607at2759"/>
<feature type="domain" description="Talin central" evidence="1">
    <location>
        <begin position="111"/>
        <end position="185"/>
    </location>
</feature>
<dbReference type="GO" id="GO:0005925">
    <property type="term" value="C:focal adhesion"/>
    <property type="evidence" value="ECO:0007669"/>
    <property type="project" value="InterPro"/>
</dbReference>
<reference evidence="2 3" key="2">
    <citation type="submission" date="2018-11" db="EMBL/GenBank/DDBJ databases">
        <authorList>
            <consortium name="Pathogen Informatics"/>
        </authorList>
    </citation>
    <scope>NUCLEOTIDE SEQUENCE [LARGE SCALE GENOMIC DNA]</scope>
</reference>
<dbReference type="AlphaFoldDB" id="A0A0R3SN56"/>
<evidence type="ECO:0000259" key="1">
    <source>
        <dbReference type="Pfam" id="PF09141"/>
    </source>
</evidence>
<gene>
    <name evidence="2" type="ORF">HDID_LOCUS6368</name>
</gene>
<dbReference type="GO" id="GO:0001726">
    <property type="term" value="C:ruffle"/>
    <property type="evidence" value="ECO:0007669"/>
    <property type="project" value="InterPro"/>
</dbReference>
<dbReference type="SUPFAM" id="SSF109880">
    <property type="entry name" value="A middle domain of Talin 1"/>
    <property type="match status" value="1"/>
</dbReference>
<dbReference type="InterPro" id="IPR015224">
    <property type="entry name" value="Talin_cent"/>
</dbReference>
<evidence type="ECO:0000313" key="4">
    <source>
        <dbReference type="WBParaSite" id="HDID_0000637101-mRNA-1"/>
    </source>
</evidence>
<name>A0A0R3SN56_HYMDI</name>
<dbReference type="Gene3D" id="1.20.1420.10">
    <property type="entry name" value="Talin, central domain"/>
    <property type="match status" value="1"/>
</dbReference>
<evidence type="ECO:0000313" key="3">
    <source>
        <dbReference type="Proteomes" id="UP000274504"/>
    </source>
</evidence>
<accession>A0A0R3SN56</accession>
<dbReference type="GO" id="GO:0005200">
    <property type="term" value="F:structural constituent of cytoskeleton"/>
    <property type="evidence" value="ECO:0007669"/>
    <property type="project" value="InterPro"/>
</dbReference>